<organism evidence="1 2">
    <name type="scientific">Niastella populi</name>
    <dbReference type="NCBI Taxonomy" id="550983"/>
    <lineage>
        <taxon>Bacteria</taxon>
        <taxon>Pseudomonadati</taxon>
        <taxon>Bacteroidota</taxon>
        <taxon>Chitinophagia</taxon>
        <taxon>Chitinophagales</taxon>
        <taxon>Chitinophagaceae</taxon>
        <taxon>Niastella</taxon>
    </lineage>
</organism>
<dbReference type="STRING" id="550983.A4R26_32240"/>
<dbReference type="EMBL" id="LWBP01000255">
    <property type="protein sequence ID" value="OQP45406.1"/>
    <property type="molecule type" value="Genomic_DNA"/>
</dbReference>
<reference evidence="2" key="1">
    <citation type="submission" date="2016-04" db="EMBL/GenBank/DDBJ databases">
        <authorList>
            <person name="Chen L."/>
            <person name="Zhuang W."/>
            <person name="Wang G."/>
        </authorList>
    </citation>
    <scope>NUCLEOTIDE SEQUENCE [LARGE SCALE GENOMIC DNA]</scope>
    <source>
        <strain evidence="2">208</strain>
    </source>
</reference>
<evidence type="ECO:0008006" key="3">
    <source>
        <dbReference type="Google" id="ProtNLM"/>
    </source>
</evidence>
<dbReference type="Proteomes" id="UP000192276">
    <property type="component" value="Unassembled WGS sequence"/>
</dbReference>
<comment type="caution">
    <text evidence="1">The sequence shown here is derived from an EMBL/GenBank/DDBJ whole genome shotgun (WGS) entry which is preliminary data.</text>
</comment>
<accession>A0A1V9EH16</accession>
<dbReference type="OrthoDB" id="9816185at2"/>
<gene>
    <name evidence="1" type="ORF">A4R26_32240</name>
</gene>
<protein>
    <recommendedName>
        <fullName evidence="3">HNH domain-containing protein</fullName>
    </recommendedName>
</protein>
<evidence type="ECO:0000313" key="1">
    <source>
        <dbReference type="EMBL" id="OQP45406.1"/>
    </source>
</evidence>
<dbReference type="Gene3D" id="1.10.30.50">
    <property type="match status" value="1"/>
</dbReference>
<dbReference type="RefSeq" id="WP_081171671.1">
    <property type="nucleotide sequence ID" value="NZ_LWBP01000255.1"/>
</dbReference>
<sequence>MLQIKKTFKRNLDKICDEHYNSIEKYITGRLHLLSKVQQSFIKPKLKEIITATPIGLFDLNEKYIVHCKGKIKNPKMNLSRVINYSWFSNKETKPYNAFELAGKLQVDTCPYCNRNYTVTVGEKSNKIARPDFDHFYPDKQYPLLALSFYNLIPSCLICNRTVKNQKIIMAGEYLHPYEEGYDDALAFRYFAKDVDSALGLDTNIRIRLIENPIQSTKASKAMKNAELFKIVEIYQKSHRGEIAELIRKHHVSSGKYLLGLKQSFPRLGGVDELYRIAFGAYYDADDFEKRPLSKMTKDIVNQLSFLQPPNSIV</sequence>
<keyword evidence="2" id="KW-1185">Reference proteome</keyword>
<name>A0A1V9EH16_9BACT</name>
<evidence type="ECO:0000313" key="2">
    <source>
        <dbReference type="Proteomes" id="UP000192276"/>
    </source>
</evidence>
<proteinExistence type="predicted"/>
<dbReference type="AlphaFoldDB" id="A0A1V9EH16"/>